<dbReference type="AlphaFoldDB" id="W9CN83"/>
<accession>W9CN83</accession>
<evidence type="ECO:0000313" key="1">
    <source>
        <dbReference type="EMBL" id="ESZ95960.1"/>
    </source>
</evidence>
<evidence type="ECO:0008006" key="3">
    <source>
        <dbReference type="Google" id="ProtNLM"/>
    </source>
</evidence>
<protein>
    <recommendedName>
        <fullName evidence="3">Methyltransferase domain-containing protein</fullName>
    </recommendedName>
</protein>
<dbReference type="STRING" id="1432307.W9CN83"/>
<organism evidence="1 2">
    <name type="scientific">Sclerotinia borealis (strain F-4128)</name>
    <dbReference type="NCBI Taxonomy" id="1432307"/>
    <lineage>
        <taxon>Eukaryota</taxon>
        <taxon>Fungi</taxon>
        <taxon>Dikarya</taxon>
        <taxon>Ascomycota</taxon>
        <taxon>Pezizomycotina</taxon>
        <taxon>Leotiomycetes</taxon>
        <taxon>Helotiales</taxon>
        <taxon>Sclerotiniaceae</taxon>
        <taxon>Sclerotinia</taxon>
    </lineage>
</organism>
<dbReference type="Proteomes" id="UP000019487">
    <property type="component" value="Unassembled WGS sequence"/>
</dbReference>
<dbReference type="InterPro" id="IPR029063">
    <property type="entry name" value="SAM-dependent_MTases_sf"/>
</dbReference>
<comment type="caution">
    <text evidence="1">The sequence shown here is derived from an EMBL/GenBank/DDBJ whole genome shotgun (WGS) entry which is preliminary data.</text>
</comment>
<proteinExistence type="predicted"/>
<sequence length="371" mass="41192">MATISGTSSSQPQSIAIHTIYDSRAPTYDDATTFHKSLAHEYVEYAKPVEGEKLLDLACGTGLVGFEWMNGISCDEHVSSQSEVLNYSTDAINSHAPLSQIHGIDISSGMLSIARSKIPSLPKHNHSRGIPLPPLDPRETNILFEHHDITSLSTLPSLSDAKGRFDIITICSALMLLSSPLENMRSWIPYLKPTSPTPPGGRLILDIPHPSSMLGLSIFYKLSLEFGISILGSREWIGNSGIVAVENLGRLMKEAGLVDVKAFETRIFHDIPAATPVANKIGEIIDKGEENEYREWPATNEAGKKIFDIMTQWKSLENWREGTEDEKKRKRERWGEEWVKLGVMDENEGREMGELVVREEGRLIIGVGFRG</sequence>
<reference evidence="1 2" key="1">
    <citation type="journal article" date="2014" name="Genome Announc.">
        <title>Draft genome sequence of Sclerotinia borealis, a psychrophilic plant pathogenic fungus.</title>
        <authorList>
            <person name="Mardanov A.V."/>
            <person name="Beletsky A.V."/>
            <person name="Kadnikov V.V."/>
            <person name="Ignatov A.N."/>
            <person name="Ravin N.V."/>
        </authorList>
    </citation>
    <scope>NUCLEOTIDE SEQUENCE [LARGE SCALE GENOMIC DNA]</scope>
    <source>
        <strain evidence="2">F-4157</strain>
    </source>
</reference>
<evidence type="ECO:0000313" key="2">
    <source>
        <dbReference type="Proteomes" id="UP000019487"/>
    </source>
</evidence>
<dbReference type="PANTHER" id="PTHR43591">
    <property type="entry name" value="METHYLTRANSFERASE"/>
    <property type="match status" value="1"/>
</dbReference>
<keyword evidence="2" id="KW-1185">Reference proteome</keyword>
<name>W9CN83_SCLBF</name>
<gene>
    <name evidence="1" type="ORF">SBOR_3652</name>
</gene>
<dbReference type="OrthoDB" id="66144at2759"/>
<dbReference type="GO" id="GO:0008168">
    <property type="term" value="F:methyltransferase activity"/>
    <property type="evidence" value="ECO:0007669"/>
    <property type="project" value="TreeGrafter"/>
</dbReference>
<dbReference type="PANTHER" id="PTHR43591:SF24">
    <property type="entry name" value="2-METHOXY-6-POLYPRENYL-1,4-BENZOQUINOL METHYLASE, MITOCHONDRIAL"/>
    <property type="match status" value="1"/>
</dbReference>
<dbReference type="HOGENOM" id="CLU_869224_0_0_1"/>
<dbReference type="Gene3D" id="3.40.50.150">
    <property type="entry name" value="Vaccinia Virus protein VP39"/>
    <property type="match status" value="1"/>
</dbReference>
<dbReference type="SUPFAM" id="SSF53335">
    <property type="entry name" value="S-adenosyl-L-methionine-dependent methyltransferases"/>
    <property type="match status" value="1"/>
</dbReference>
<dbReference type="EMBL" id="AYSA01000159">
    <property type="protein sequence ID" value="ESZ95960.1"/>
    <property type="molecule type" value="Genomic_DNA"/>
</dbReference>